<protein>
    <submittedName>
        <fullName evidence="2">Cardiolipin synthetase</fullName>
        <ecNumber evidence="2">2.7.8.-</ecNumber>
    </submittedName>
</protein>
<dbReference type="AlphaFoldDB" id="A0A6J4N755"/>
<feature type="compositionally biased region" description="Basic residues" evidence="1">
    <location>
        <begin position="178"/>
        <end position="190"/>
    </location>
</feature>
<feature type="compositionally biased region" description="Polar residues" evidence="1">
    <location>
        <begin position="208"/>
        <end position="217"/>
    </location>
</feature>
<feature type="compositionally biased region" description="Basic and acidic residues" evidence="1">
    <location>
        <begin position="47"/>
        <end position="58"/>
    </location>
</feature>
<feature type="compositionally biased region" description="Basic and acidic residues" evidence="1">
    <location>
        <begin position="72"/>
        <end position="91"/>
    </location>
</feature>
<name>A0A6J4N755_9ACTN</name>
<feature type="non-terminal residue" evidence="2">
    <location>
        <position position="1"/>
    </location>
</feature>
<organism evidence="2">
    <name type="scientific">uncultured Nocardioides sp</name>
    <dbReference type="NCBI Taxonomy" id="198441"/>
    <lineage>
        <taxon>Bacteria</taxon>
        <taxon>Bacillati</taxon>
        <taxon>Actinomycetota</taxon>
        <taxon>Actinomycetes</taxon>
        <taxon>Propionibacteriales</taxon>
        <taxon>Nocardioidaceae</taxon>
        <taxon>Nocardioides</taxon>
        <taxon>environmental samples</taxon>
    </lineage>
</organism>
<evidence type="ECO:0000256" key="1">
    <source>
        <dbReference type="SAM" id="MobiDB-lite"/>
    </source>
</evidence>
<feature type="region of interest" description="Disordered" evidence="1">
    <location>
        <begin position="1"/>
        <end position="94"/>
    </location>
</feature>
<feature type="compositionally biased region" description="Basic residues" evidence="1">
    <location>
        <begin position="59"/>
        <end position="71"/>
    </location>
</feature>
<keyword evidence="2" id="KW-0808">Transferase</keyword>
<feature type="compositionally biased region" description="Basic residues" evidence="1">
    <location>
        <begin position="356"/>
        <end position="368"/>
    </location>
</feature>
<feature type="non-terminal residue" evidence="2">
    <location>
        <position position="410"/>
    </location>
</feature>
<dbReference type="EC" id="2.7.8.-" evidence="2"/>
<sequence length="410" mass="45180">VESRAPYPPVGLRLPGRARDRALLRRLLPPPGQEAEAVPGHAAADGRGGRGHADDVHLRSRPLRRHARRDRRRPEAGPPRDLHLEGRRDRGALQVGADQGRRAWRGGLLHLRRLRQPRRLPCLQALPVDAEGAALPRLDARAEVLAPARLRTRPPQDPGRRRAGRLRGRLQHRDAVRHRVARHPRPHHRSGGLGPHPCLRRLLEPQPAQATRPQRTTLAARGSGVRVGAPHPVLPQRATTVDVPHPGDVPRGHQPRHPQHLDDPRLLPARPGLRRRAQGRLGARGRRPAAGAAEVQPHRGRLDLARLLLPAARRRSADLPVQGRDGARQDVDHRRQLVDGGHGQRRPAQSPGKLRDQRRGHRRCHGRRARGDLPARPVELPGADQPGVGGTRPAPQVHRVRAGAAASPAL</sequence>
<proteinExistence type="predicted"/>
<feature type="compositionally biased region" description="Basic residues" evidence="1">
    <location>
        <begin position="278"/>
        <end position="287"/>
    </location>
</feature>
<accession>A0A6J4N755</accession>
<feature type="region of interest" description="Disordered" evidence="1">
    <location>
        <begin position="278"/>
        <end position="297"/>
    </location>
</feature>
<evidence type="ECO:0000313" key="2">
    <source>
        <dbReference type="EMBL" id="CAA9376109.1"/>
    </source>
</evidence>
<gene>
    <name evidence="2" type="ORF">AVDCRST_MAG60-515</name>
</gene>
<dbReference type="GO" id="GO:0016740">
    <property type="term" value="F:transferase activity"/>
    <property type="evidence" value="ECO:0007669"/>
    <property type="project" value="UniProtKB-KW"/>
</dbReference>
<dbReference type="EMBL" id="CADCUN010000055">
    <property type="protein sequence ID" value="CAA9376109.1"/>
    <property type="molecule type" value="Genomic_DNA"/>
</dbReference>
<reference evidence="2" key="1">
    <citation type="submission" date="2020-02" db="EMBL/GenBank/DDBJ databases">
        <authorList>
            <person name="Meier V. D."/>
        </authorList>
    </citation>
    <scope>NUCLEOTIDE SEQUENCE</scope>
    <source>
        <strain evidence="2">AVDCRST_MAG60</strain>
    </source>
</reference>
<feature type="compositionally biased region" description="Basic and acidic residues" evidence="1">
    <location>
        <begin position="325"/>
        <end position="337"/>
    </location>
</feature>
<feature type="region of interest" description="Disordered" evidence="1">
    <location>
        <begin position="316"/>
        <end position="410"/>
    </location>
</feature>
<feature type="region of interest" description="Disordered" evidence="1">
    <location>
        <begin position="178"/>
        <end position="272"/>
    </location>
</feature>